<name>A0A0P8CK89_9EURY</name>
<evidence type="ECO:0008006" key="4">
    <source>
        <dbReference type="Google" id="ProtNLM"/>
    </source>
</evidence>
<dbReference type="Pfam" id="PF10011">
    <property type="entry name" value="DUF2254"/>
    <property type="match status" value="1"/>
</dbReference>
<keyword evidence="1" id="KW-0812">Transmembrane</keyword>
<dbReference type="EMBL" id="LKCM01000144">
    <property type="protein sequence ID" value="KPQ43447.1"/>
    <property type="molecule type" value="Genomic_DNA"/>
</dbReference>
<feature type="transmembrane region" description="Helical" evidence="1">
    <location>
        <begin position="14"/>
        <end position="36"/>
    </location>
</feature>
<keyword evidence="1" id="KW-0472">Membrane</keyword>
<keyword evidence="1" id="KW-1133">Transmembrane helix</keyword>
<comment type="caution">
    <text evidence="2">The sequence shown here is derived from an EMBL/GenBank/DDBJ whole genome shotgun (WGS) entry which is preliminary data.</text>
</comment>
<dbReference type="PATRIC" id="fig|1719120.3.peg.2190"/>
<feature type="transmembrane region" description="Helical" evidence="1">
    <location>
        <begin position="95"/>
        <end position="116"/>
    </location>
</feature>
<dbReference type="AlphaFoldDB" id="A0A0P8CK89"/>
<evidence type="ECO:0000256" key="1">
    <source>
        <dbReference type="SAM" id="Phobius"/>
    </source>
</evidence>
<sequence length="404" mass="45337">MKINESYKLILKNWLYGIAFYLIPFIIGYLAFSFVLSDNVLHTDVDSARYMLSALIQSEAAIMALVVTLSLVAVQLAAQSYSARVIEVFRKAPDLWILMGIYGIAIFYGLGVLKMIENPLVGRQSNLEEHIVFSYCLGVFAFVALGPYIWKMFEMLKPSTVINMLAEGITKEKILDSIPERQEKPNDKDPVQPIIDIVRGSLMKYDYETVRDGLRAIGKQTIDIIRKETFNENELEKISHFIFSHLTRIGKLAASRKDEESVSEVITTLYNVSIFMVEQKLEKTACKAIFSLGMIGEIAAEQIFESATWDSIDFLREIGETAAKKELKDSTQEVAEKLGSIGEIARETEFKLLALFSLEIIGKAALEHKLKNAVLSAIFSLEKIGKSPTKNEFVMFKAAGSLNP</sequence>
<accession>A0A0P8CK89</accession>
<organism evidence="2 3">
    <name type="scientific">Candidatus Methanoperedens nitratireducens</name>
    <dbReference type="NCBI Taxonomy" id="1392998"/>
    <lineage>
        <taxon>Archaea</taxon>
        <taxon>Methanobacteriati</taxon>
        <taxon>Methanobacteriota</taxon>
        <taxon>Stenosarchaea group</taxon>
        <taxon>Methanomicrobia</taxon>
        <taxon>Methanosarcinales</taxon>
        <taxon>ANME-2 cluster</taxon>
        <taxon>Candidatus Methanoperedentaceae</taxon>
        <taxon>Candidatus Methanoperedens</taxon>
    </lineage>
</organism>
<evidence type="ECO:0000313" key="2">
    <source>
        <dbReference type="EMBL" id="KPQ43447.1"/>
    </source>
</evidence>
<dbReference type="InterPro" id="IPR018723">
    <property type="entry name" value="DUF2254_membrane"/>
</dbReference>
<gene>
    <name evidence="2" type="ORF">MPEBLZ_02006</name>
</gene>
<protein>
    <recommendedName>
        <fullName evidence="4">DUF2254 domain-containing protein</fullName>
    </recommendedName>
</protein>
<reference evidence="2 3" key="1">
    <citation type="submission" date="2015-09" db="EMBL/GenBank/DDBJ databases">
        <title>A metagenomics-based metabolic model of nitrate-dependent anaerobic oxidation of methane by Methanoperedens-like archaea.</title>
        <authorList>
            <person name="Arshad A."/>
            <person name="Speth D.R."/>
            <person name="De Graaf R.M."/>
            <person name="Op Den Camp H.J."/>
            <person name="Jetten M.S."/>
            <person name="Welte C.U."/>
        </authorList>
    </citation>
    <scope>NUCLEOTIDE SEQUENCE [LARGE SCALE GENOMIC DNA]</scope>
</reference>
<evidence type="ECO:0000313" key="3">
    <source>
        <dbReference type="Proteomes" id="UP000050360"/>
    </source>
</evidence>
<proteinExistence type="predicted"/>
<dbReference type="Proteomes" id="UP000050360">
    <property type="component" value="Unassembled WGS sequence"/>
</dbReference>
<feature type="transmembrane region" description="Helical" evidence="1">
    <location>
        <begin position="48"/>
        <end position="74"/>
    </location>
</feature>
<feature type="transmembrane region" description="Helical" evidence="1">
    <location>
        <begin position="131"/>
        <end position="150"/>
    </location>
</feature>